<feature type="domain" description="Glutamine amidotransferase type-2" evidence="1">
    <location>
        <begin position="2"/>
        <end position="207"/>
    </location>
</feature>
<dbReference type="AlphaFoldDB" id="A0A977KB04"/>
<dbReference type="EMBL" id="CP006868">
    <property type="protein sequence ID" value="UXD22332.1"/>
    <property type="molecule type" value="Genomic_DNA"/>
</dbReference>
<sequence>MCRVLGGVGRARYLNPFIRIAFRDSKGRSHPDGWGFAVHSSELKVFKTLNPIWERPRTLPLGKAFIVHARRAEKLPKTLEHVQPHLCEGVVLAHNGGVRIPMSTLKDFFLAGRSASERLSCLFGKLLRNNDVEKALSRLSDVVEPSPSANFVALIPERRLFVAYNYHKGSDYYVMWVGDRVVASERLREGWKPLSESGEPKWIVWEY</sequence>
<dbReference type="KEGG" id="ipc:IPA_03620"/>
<dbReference type="InterPro" id="IPR029055">
    <property type="entry name" value="Ntn_hydrolases_N"/>
</dbReference>
<dbReference type="Proteomes" id="UP001063698">
    <property type="component" value="Chromosome"/>
</dbReference>
<protein>
    <recommendedName>
        <fullName evidence="1">Glutamine amidotransferase type-2 domain-containing protein</fullName>
    </recommendedName>
</protein>
<dbReference type="SUPFAM" id="SSF56235">
    <property type="entry name" value="N-terminal nucleophile aminohydrolases (Ntn hydrolases)"/>
    <property type="match status" value="1"/>
</dbReference>
<keyword evidence="3" id="KW-1185">Reference proteome</keyword>
<evidence type="ECO:0000313" key="2">
    <source>
        <dbReference type="EMBL" id="UXD22332.1"/>
    </source>
</evidence>
<proteinExistence type="predicted"/>
<dbReference type="PANTHER" id="PTHR42824">
    <property type="entry name" value="GLUTAMINE AMIDOTRANSFERASE"/>
    <property type="match status" value="1"/>
</dbReference>
<evidence type="ECO:0000313" key="3">
    <source>
        <dbReference type="Proteomes" id="UP001063698"/>
    </source>
</evidence>
<reference evidence="2" key="1">
    <citation type="submission" date="2013-11" db="EMBL/GenBank/DDBJ databases">
        <title>Comparative genomics of Ignicoccus.</title>
        <authorList>
            <person name="Podar M."/>
        </authorList>
    </citation>
    <scope>NUCLEOTIDE SEQUENCE</scope>
    <source>
        <strain evidence="2">DSM 13166</strain>
    </source>
</reference>
<accession>A0A977KB04</accession>
<name>A0A977KB04_9CREN</name>
<organism evidence="2 3">
    <name type="scientific">Ignicoccus pacificus DSM 13166</name>
    <dbReference type="NCBI Taxonomy" id="940294"/>
    <lineage>
        <taxon>Archaea</taxon>
        <taxon>Thermoproteota</taxon>
        <taxon>Thermoprotei</taxon>
        <taxon>Desulfurococcales</taxon>
        <taxon>Desulfurococcaceae</taxon>
        <taxon>Ignicoccus</taxon>
    </lineage>
</organism>
<dbReference type="Gene3D" id="3.60.20.10">
    <property type="entry name" value="Glutamine Phosphoribosylpyrophosphate, subunit 1, domain 1"/>
    <property type="match status" value="1"/>
</dbReference>
<dbReference type="PANTHER" id="PTHR42824:SF1">
    <property type="entry name" value="GLUTAMINE AMIDOTRANSFERASE YAFJ-RELATED"/>
    <property type="match status" value="1"/>
</dbReference>
<gene>
    <name evidence="2" type="ORF">IPA_03620</name>
</gene>
<evidence type="ECO:0000259" key="1">
    <source>
        <dbReference type="PROSITE" id="PS51278"/>
    </source>
</evidence>
<dbReference type="PROSITE" id="PS51278">
    <property type="entry name" value="GATASE_TYPE_2"/>
    <property type="match status" value="1"/>
</dbReference>
<dbReference type="InterPro" id="IPR017932">
    <property type="entry name" value="GATase_2_dom"/>
</dbReference>